<gene>
    <name evidence="1" type="ORF">SAMN05216593_11262</name>
</gene>
<dbReference type="Proteomes" id="UP000183983">
    <property type="component" value="Unassembled WGS sequence"/>
</dbReference>
<sequence length="92" mass="9567">MWRLNPVITNNRVTTHNPGITHRRRSPAITHPDAHRAMAGAMTVSRGMTAGVVTVETEAGMTTAVAADVTMAAEAMGAVVVMDAAGIAKARS</sequence>
<protein>
    <submittedName>
        <fullName evidence="1">Uncharacterized protein</fullName>
    </submittedName>
</protein>
<dbReference type="AlphaFoldDB" id="A0A1M7PP29"/>
<proteinExistence type="predicted"/>
<evidence type="ECO:0000313" key="1">
    <source>
        <dbReference type="EMBL" id="SHN19038.1"/>
    </source>
</evidence>
<accession>A0A1M7PP29</accession>
<name>A0A1M7PP29_9PSED</name>
<evidence type="ECO:0000313" key="2">
    <source>
        <dbReference type="Proteomes" id="UP000183983"/>
    </source>
</evidence>
<reference evidence="1 2" key="1">
    <citation type="submission" date="2016-11" db="EMBL/GenBank/DDBJ databases">
        <authorList>
            <person name="Jaros S."/>
            <person name="Januszkiewicz K."/>
            <person name="Wedrychowicz H."/>
        </authorList>
    </citation>
    <scope>NUCLEOTIDE SEQUENCE [LARGE SCALE GENOMIC DNA]</scope>
    <source>
        <strain evidence="1 2">LMG 26898</strain>
    </source>
</reference>
<dbReference type="EMBL" id="FRDA01000012">
    <property type="protein sequence ID" value="SHN19038.1"/>
    <property type="molecule type" value="Genomic_DNA"/>
</dbReference>
<organism evidence="1 2">
    <name type="scientific">Pseudomonas asturiensis</name>
    <dbReference type="NCBI Taxonomy" id="1190415"/>
    <lineage>
        <taxon>Bacteria</taxon>
        <taxon>Pseudomonadati</taxon>
        <taxon>Pseudomonadota</taxon>
        <taxon>Gammaproteobacteria</taxon>
        <taxon>Pseudomonadales</taxon>
        <taxon>Pseudomonadaceae</taxon>
        <taxon>Pseudomonas</taxon>
    </lineage>
</organism>